<dbReference type="Pfam" id="PF06863">
    <property type="entry name" value="DUF1254"/>
    <property type="match status" value="1"/>
</dbReference>
<proteinExistence type="predicted"/>
<feature type="domain" description="DUF1214" evidence="2">
    <location>
        <begin position="352"/>
        <end position="457"/>
    </location>
</feature>
<dbReference type="EMBL" id="JACHVA010000022">
    <property type="protein sequence ID" value="MBC2600529.1"/>
    <property type="molecule type" value="Genomic_DNA"/>
</dbReference>
<dbReference type="AlphaFoldDB" id="A0A7X1E329"/>
<evidence type="ECO:0000259" key="3">
    <source>
        <dbReference type="Pfam" id="PF06863"/>
    </source>
</evidence>
<organism evidence="4 5">
    <name type="scientific">Puniceicoccus vermicola</name>
    <dbReference type="NCBI Taxonomy" id="388746"/>
    <lineage>
        <taxon>Bacteria</taxon>
        <taxon>Pseudomonadati</taxon>
        <taxon>Verrucomicrobiota</taxon>
        <taxon>Opitutia</taxon>
        <taxon>Puniceicoccales</taxon>
        <taxon>Puniceicoccaceae</taxon>
        <taxon>Puniceicoccus</taxon>
    </lineage>
</organism>
<name>A0A7X1E329_9BACT</name>
<dbReference type="SUPFAM" id="SSF160935">
    <property type="entry name" value="VPA0735-like"/>
    <property type="match status" value="1"/>
</dbReference>
<dbReference type="Proteomes" id="UP000525652">
    <property type="component" value="Unassembled WGS sequence"/>
</dbReference>
<evidence type="ECO:0000313" key="5">
    <source>
        <dbReference type="Proteomes" id="UP000525652"/>
    </source>
</evidence>
<evidence type="ECO:0000313" key="4">
    <source>
        <dbReference type="EMBL" id="MBC2600529.1"/>
    </source>
</evidence>
<dbReference type="InterPro" id="IPR010679">
    <property type="entry name" value="DUF1254"/>
</dbReference>
<dbReference type="RefSeq" id="WP_185691272.1">
    <property type="nucleotide sequence ID" value="NZ_JACHVA010000022.1"/>
</dbReference>
<dbReference type="InterPro" id="IPR037049">
    <property type="entry name" value="DUF1214_C_sf"/>
</dbReference>
<dbReference type="Gene3D" id="2.60.120.600">
    <property type="entry name" value="Domain of unknown function DUF1214, C-terminal domain"/>
    <property type="match status" value="1"/>
</dbReference>
<sequence length="477" mass="53835">MNNLRKNLLPTFFFALASLAMPQLQASSHQDDMSPKALQQRMQERRAVDAVIWGLPLVAQDAVKQAAFRDGKAKYNDIVWWPQGGSWKNQSPTPNVNTRYIYCFINTKKDGPVVMEVPPAVQGSSFYGTIEDAWYVPLQDLGLDGKGGKYLVLPPDYKGKVPDGYTPVRSETYNTFTLLRNILASEDQKDVQAGDDLVKKLKVYPLSEAANPPAQRFLDMTDVTYNGLVTFDETFFTSLSRMLNEEPVKPRDMEMMGMILPVGIEKGKEFKPDSATVTLLKGAATEAQAWLMESVTTGGTPWWPDTHWVFPSPPITLQTEFQWKMPDYFGVDARAIAFYQYFCPMVKAGGDSFYFGTFFDSKGQPLEGQNNYQLHVPANVPVKQFWSITIYSLETSSFFLNSKNLTLSSLDADLKKNSDGSVDIYIGPKPPNGKKSNWLYTPANQKWFPWFRVYGPEPAIMDKTNSTWKLPDIEKVN</sequence>
<dbReference type="Pfam" id="PF06742">
    <property type="entry name" value="DUF1214"/>
    <property type="match status" value="1"/>
</dbReference>
<dbReference type="Gene3D" id="1.10.3360.10">
    <property type="entry name" value="VPA0735-like domain"/>
    <property type="match status" value="1"/>
</dbReference>
<keyword evidence="1" id="KW-0732">Signal</keyword>
<gene>
    <name evidence="4" type="ORF">H5P30_01905</name>
</gene>
<feature type="chain" id="PRO_5031165790" evidence="1">
    <location>
        <begin position="27"/>
        <end position="477"/>
    </location>
</feature>
<dbReference type="PANTHER" id="PTHR36509">
    <property type="entry name" value="BLL3101 PROTEIN"/>
    <property type="match status" value="1"/>
</dbReference>
<reference evidence="4 5" key="1">
    <citation type="submission" date="2020-07" db="EMBL/GenBank/DDBJ databases">
        <authorList>
            <person name="Feng X."/>
        </authorList>
    </citation>
    <scope>NUCLEOTIDE SEQUENCE [LARGE SCALE GENOMIC DNA]</scope>
    <source>
        <strain evidence="4 5">JCM14086</strain>
    </source>
</reference>
<dbReference type="PANTHER" id="PTHR36509:SF3">
    <property type="entry name" value="SIGNAL PEPTIDE PROTEIN"/>
    <property type="match status" value="1"/>
</dbReference>
<accession>A0A7X1E329</accession>
<dbReference type="Gene3D" id="2.60.40.1610">
    <property type="entry name" value="Domain of unknown function DUF1254"/>
    <property type="match status" value="1"/>
</dbReference>
<protein>
    <submittedName>
        <fullName evidence="4">DUF1254 domain-containing protein</fullName>
    </submittedName>
</protein>
<evidence type="ECO:0000256" key="1">
    <source>
        <dbReference type="SAM" id="SignalP"/>
    </source>
</evidence>
<comment type="caution">
    <text evidence="4">The sequence shown here is derived from an EMBL/GenBank/DDBJ whole genome shotgun (WGS) entry which is preliminary data.</text>
</comment>
<dbReference type="InterPro" id="IPR010621">
    <property type="entry name" value="DUF1214"/>
</dbReference>
<feature type="domain" description="DUF1254" evidence="3">
    <location>
        <begin position="79"/>
        <end position="205"/>
    </location>
</feature>
<dbReference type="InterPro" id="IPR037050">
    <property type="entry name" value="DUF1254_sf"/>
</dbReference>
<evidence type="ECO:0000259" key="2">
    <source>
        <dbReference type="Pfam" id="PF06742"/>
    </source>
</evidence>
<keyword evidence="5" id="KW-1185">Reference proteome</keyword>
<feature type="signal peptide" evidence="1">
    <location>
        <begin position="1"/>
        <end position="26"/>
    </location>
</feature>